<dbReference type="GO" id="GO:0003756">
    <property type="term" value="F:protein disulfide isomerase activity"/>
    <property type="evidence" value="ECO:0007669"/>
    <property type="project" value="TreeGrafter"/>
</dbReference>
<dbReference type="Proteomes" id="UP001165740">
    <property type="component" value="Chromosome 7"/>
</dbReference>
<dbReference type="RefSeq" id="XP_055892300.1">
    <property type="nucleotide sequence ID" value="XM_056036325.1"/>
</dbReference>
<evidence type="ECO:0000313" key="3">
    <source>
        <dbReference type="RefSeq" id="XP_055892300.1"/>
    </source>
</evidence>
<dbReference type="InterPro" id="IPR051063">
    <property type="entry name" value="PDI"/>
</dbReference>
<accession>A0A9W3AYJ4</accession>
<proteinExistence type="predicted"/>
<dbReference type="AlphaFoldDB" id="A0A9W3AYJ4"/>
<dbReference type="SUPFAM" id="SSF52833">
    <property type="entry name" value="Thioredoxin-like"/>
    <property type="match status" value="2"/>
</dbReference>
<protein>
    <submittedName>
        <fullName evidence="3">Uncharacterized protein LOC129927400</fullName>
    </submittedName>
</protein>
<reference evidence="3" key="1">
    <citation type="submission" date="2025-08" db="UniProtKB">
        <authorList>
            <consortium name="RefSeq"/>
        </authorList>
    </citation>
    <scope>IDENTIFICATION</scope>
</reference>
<dbReference type="GeneID" id="129927400"/>
<keyword evidence="2" id="KW-1185">Reference proteome</keyword>
<dbReference type="GO" id="GO:0006457">
    <property type="term" value="P:protein folding"/>
    <property type="evidence" value="ECO:0007669"/>
    <property type="project" value="TreeGrafter"/>
</dbReference>
<dbReference type="Pfam" id="PF13848">
    <property type="entry name" value="Thioredoxin_6"/>
    <property type="match status" value="1"/>
</dbReference>
<feature type="region of interest" description="Disordered" evidence="1">
    <location>
        <begin position="377"/>
        <end position="401"/>
    </location>
</feature>
<name>A0A9W3AYJ4_BIOGL</name>
<dbReference type="GO" id="GO:0005783">
    <property type="term" value="C:endoplasmic reticulum"/>
    <property type="evidence" value="ECO:0007669"/>
    <property type="project" value="TreeGrafter"/>
</dbReference>
<evidence type="ECO:0000313" key="2">
    <source>
        <dbReference type="Proteomes" id="UP001165740"/>
    </source>
</evidence>
<gene>
    <name evidence="3" type="primary">LOC129927400</name>
</gene>
<evidence type="ECO:0000256" key="1">
    <source>
        <dbReference type="SAM" id="MobiDB-lite"/>
    </source>
</evidence>
<sequence length="413" mass="47378">MAAVHQKPLELAIAVVFVLSICFYSSESLVHEINKGSLKKFLQGKLFVLTFVDSPTCSRCRVLFPFYVQASQIFPHDPEIFFTRTHDKNLMMDWGVTELPALIYHRDGISNYEVMPVDITVDDIMDQIARVLQGNFAGLSRSYTAHLNDKNYDELIVTPKQNVLLLIYSKPKEEKEVIDTFEKVAYAFRKDDAILFATLDAKKYGLLRDQKFKTRETPAVIWMGQNEKSAPKRFGGVLSDEVLVQFVNERTGLNRDQDGSMLADAGRLPEADDIIQNNFEGLAEGQQDVFKNVTNELTKLRDSLDPRQQELVEFYQYIIDSIAISGRVTVVNDLIHGIEDTLFGHQETSTKTEENLKRQRNILIFFKNLDKLYAEEKKTRPKDAKKSQPKEQQLKEEDKADTVILHKHVHTEL</sequence>
<organism evidence="2 3">
    <name type="scientific">Biomphalaria glabrata</name>
    <name type="common">Bloodfluke planorb</name>
    <name type="synonym">Freshwater snail</name>
    <dbReference type="NCBI Taxonomy" id="6526"/>
    <lineage>
        <taxon>Eukaryota</taxon>
        <taxon>Metazoa</taxon>
        <taxon>Spiralia</taxon>
        <taxon>Lophotrochozoa</taxon>
        <taxon>Mollusca</taxon>
        <taxon>Gastropoda</taxon>
        <taxon>Heterobranchia</taxon>
        <taxon>Euthyneura</taxon>
        <taxon>Panpulmonata</taxon>
        <taxon>Hygrophila</taxon>
        <taxon>Lymnaeoidea</taxon>
        <taxon>Planorbidae</taxon>
        <taxon>Biomphalaria</taxon>
    </lineage>
</organism>
<dbReference type="Gene3D" id="3.40.30.10">
    <property type="entry name" value="Glutaredoxin"/>
    <property type="match status" value="2"/>
</dbReference>
<dbReference type="OMA" id="FINEHAG"/>
<dbReference type="InterPro" id="IPR036249">
    <property type="entry name" value="Thioredoxin-like_sf"/>
</dbReference>
<dbReference type="PANTHER" id="PTHR45672">
    <property type="entry name" value="PROTEIN DISULFIDE-ISOMERASE C17H9.14C-RELATED"/>
    <property type="match status" value="1"/>
</dbReference>
<dbReference type="OrthoDB" id="10264505at2759"/>